<gene>
    <name evidence="2" type="ORF">OJ996_05535</name>
</gene>
<keyword evidence="1" id="KW-1133">Transmembrane helix</keyword>
<protein>
    <recommendedName>
        <fullName evidence="4">MotA/TolQ/ExbB proton channel domain-containing protein</fullName>
    </recommendedName>
</protein>
<name>A0ABT3G024_9BACT</name>
<reference evidence="2" key="1">
    <citation type="submission" date="2022-10" db="EMBL/GenBank/DDBJ databases">
        <title>Luteolibacter sp. GHJ8, whole genome shotgun sequencing project.</title>
        <authorList>
            <person name="Zhao G."/>
            <person name="Shen L."/>
        </authorList>
    </citation>
    <scope>NUCLEOTIDE SEQUENCE</scope>
    <source>
        <strain evidence="2">GHJ8</strain>
    </source>
</reference>
<dbReference type="RefSeq" id="WP_264512034.1">
    <property type="nucleotide sequence ID" value="NZ_JAPDDR010000002.1"/>
</dbReference>
<feature type="transmembrane region" description="Helical" evidence="1">
    <location>
        <begin position="45"/>
        <end position="66"/>
    </location>
</feature>
<keyword evidence="3" id="KW-1185">Reference proteome</keyword>
<organism evidence="2 3">
    <name type="scientific">Luteolibacter rhizosphaerae</name>
    <dbReference type="NCBI Taxonomy" id="2989719"/>
    <lineage>
        <taxon>Bacteria</taxon>
        <taxon>Pseudomonadati</taxon>
        <taxon>Verrucomicrobiota</taxon>
        <taxon>Verrucomicrobiia</taxon>
        <taxon>Verrucomicrobiales</taxon>
        <taxon>Verrucomicrobiaceae</taxon>
        <taxon>Luteolibacter</taxon>
    </lineage>
</organism>
<feature type="transmembrane region" description="Helical" evidence="1">
    <location>
        <begin position="12"/>
        <end position="33"/>
    </location>
</feature>
<keyword evidence="1" id="KW-0472">Membrane</keyword>
<comment type="caution">
    <text evidence="2">The sequence shown here is derived from an EMBL/GenBank/DDBJ whole genome shotgun (WGS) entry which is preliminary data.</text>
</comment>
<sequence length="414" mass="45181">MDAVYKVWQTLWIPLSWPFTVAIIILCLADLTTHYVKEGRHHRQFTGLMTGLGILGTFFGVVVGLQDFDTSNIGRSIGPLLEGLKVSFATSVAGILASVFTEVVERAFPAKRAKLGDPVADSINQHMLDLSELIAAAKTANESVANNVAGLRTEMRDEARAVRQVMESALEKLSKGATEEIIKALEDVIRDFNRNLTEQFGENFKQLNEACLQLVVWQKDFRDSVISATQAIDASRSAIVACREQFEAALPKQQEFLGVVENVGLSVKALAALNDRLASISSQQEFVIEKLHAGLVQIQGEVTKAGEHVRSEASAVSAKNQEMLGAYAQLSAKVEESRRGVEAMLLEHARGHKAVSENIDDVVRKLGSGNTELQGHLGQSLRQLETALTSLTADFGRAYRSYLDGMRKLTGASN</sequence>
<evidence type="ECO:0000313" key="3">
    <source>
        <dbReference type="Proteomes" id="UP001165653"/>
    </source>
</evidence>
<proteinExistence type="predicted"/>
<evidence type="ECO:0000313" key="2">
    <source>
        <dbReference type="EMBL" id="MCW1913022.1"/>
    </source>
</evidence>
<dbReference type="Proteomes" id="UP001165653">
    <property type="component" value="Unassembled WGS sequence"/>
</dbReference>
<accession>A0ABT3G024</accession>
<evidence type="ECO:0000256" key="1">
    <source>
        <dbReference type="SAM" id="Phobius"/>
    </source>
</evidence>
<dbReference type="EMBL" id="JAPDDR010000002">
    <property type="protein sequence ID" value="MCW1913022.1"/>
    <property type="molecule type" value="Genomic_DNA"/>
</dbReference>
<keyword evidence="1" id="KW-0812">Transmembrane</keyword>
<evidence type="ECO:0008006" key="4">
    <source>
        <dbReference type="Google" id="ProtNLM"/>
    </source>
</evidence>